<dbReference type="OrthoDB" id="1160110at2759"/>
<gene>
    <name evidence="2" type="ORF">PanWU01x14_317090</name>
</gene>
<proteinExistence type="predicted"/>
<dbReference type="Proteomes" id="UP000237105">
    <property type="component" value="Unassembled WGS sequence"/>
</dbReference>
<keyword evidence="1" id="KW-1133">Transmembrane helix</keyword>
<comment type="caution">
    <text evidence="2">The sequence shown here is derived from an EMBL/GenBank/DDBJ whole genome shotgun (WGS) entry which is preliminary data.</text>
</comment>
<keyword evidence="1" id="KW-0812">Transmembrane</keyword>
<dbReference type="PANTHER" id="PTHR34360">
    <property type="entry name" value="OS08G0519400 PROTEIN"/>
    <property type="match status" value="1"/>
</dbReference>
<feature type="transmembrane region" description="Helical" evidence="1">
    <location>
        <begin position="83"/>
        <end position="103"/>
    </location>
</feature>
<dbReference type="AlphaFoldDB" id="A0A2P5AMV4"/>
<organism evidence="2 3">
    <name type="scientific">Parasponia andersonii</name>
    <name type="common">Sponia andersonii</name>
    <dbReference type="NCBI Taxonomy" id="3476"/>
    <lineage>
        <taxon>Eukaryota</taxon>
        <taxon>Viridiplantae</taxon>
        <taxon>Streptophyta</taxon>
        <taxon>Embryophyta</taxon>
        <taxon>Tracheophyta</taxon>
        <taxon>Spermatophyta</taxon>
        <taxon>Magnoliopsida</taxon>
        <taxon>eudicotyledons</taxon>
        <taxon>Gunneridae</taxon>
        <taxon>Pentapetalae</taxon>
        <taxon>rosids</taxon>
        <taxon>fabids</taxon>
        <taxon>Rosales</taxon>
        <taxon>Cannabaceae</taxon>
        <taxon>Parasponia</taxon>
    </lineage>
</organism>
<reference evidence="3" key="1">
    <citation type="submission" date="2016-06" db="EMBL/GenBank/DDBJ databases">
        <title>Parallel loss of symbiosis genes in relatives of nitrogen-fixing non-legume Parasponia.</title>
        <authorList>
            <person name="Van Velzen R."/>
            <person name="Holmer R."/>
            <person name="Bu F."/>
            <person name="Rutten L."/>
            <person name="Van Zeijl A."/>
            <person name="Liu W."/>
            <person name="Santuari L."/>
            <person name="Cao Q."/>
            <person name="Sharma T."/>
            <person name="Shen D."/>
            <person name="Roswanjaya Y."/>
            <person name="Wardhani T."/>
            <person name="Kalhor M.S."/>
            <person name="Jansen J."/>
            <person name="Van den Hoogen J."/>
            <person name="Gungor B."/>
            <person name="Hartog M."/>
            <person name="Hontelez J."/>
            <person name="Verver J."/>
            <person name="Yang W.-C."/>
            <person name="Schijlen E."/>
            <person name="Repin R."/>
            <person name="Schilthuizen M."/>
            <person name="Schranz E."/>
            <person name="Heidstra R."/>
            <person name="Miyata K."/>
            <person name="Fedorova E."/>
            <person name="Kohlen W."/>
            <person name="Bisseling T."/>
            <person name="Smit S."/>
            <person name="Geurts R."/>
        </authorList>
    </citation>
    <scope>NUCLEOTIDE SEQUENCE [LARGE SCALE GENOMIC DNA]</scope>
    <source>
        <strain evidence="3">cv. WU1-14</strain>
    </source>
</reference>
<name>A0A2P5AMV4_PARAD</name>
<accession>A0A2P5AMV4</accession>
<dbReference type="PANTHER" id="PTHR34360:SF2">
    <property type="entry name" value="MYOSIN HEAVY CHAIN-LIKE PROTEIN"/>
    <property type="match status" value="1"/>
</dbReference>
<evidence type="ECO:0000313" key="3">
    <source>
        <dbReference type="Proteomes" id="UP000237105"/>
    </source>
</evidence>
<keyword evidence="1" id="KW-0472">Membrane</keyword>
<protein>
    <submittedName>
        <fullName evidence="2">Uncharacterized protein</fullName>
    </submittedName>
</protein>
<evidence type="ECO:0000313" key="2">
    <source>
        <dbReference type="EMBL" id="PON37888.1"/>
    </source>
</evidence>
<sequence length="108" mass="12806">MADIVTEQWIQIQRLEQALQFTEFINKLFGDHLQNVHGVLDPYILQFKRGFVVAKEYHHELQRFIKREMEKYAFTAALANWELVFFMASALITFPILSAWILLSSNMR</sequence>
<dbReference type="EMBL" id="JXTB01000514">
    <property type="protein sequence ID" value="PON37888.1"/>
    <property type="molecule type" value="Genomic_DNA"/>
</dbReference>
<evidence type="ECO:0000256" key="1">
    <source>
        <dbReference type="SAM" id="Phobius"/>
    </source>
</evidence>
<keyword evidence="3" id="KW-1185">Reference proteome</keyword>